<proteinExistence type="predicted"/>
<dbReference type="RefSeq" id="WP_119587866.1">
    <property type="nucleotide sequence ID" value="NZ_CAWODQ010000028.1"/>
</dbReference>
<comment type="caution">
    <text evidence="1">The sequence shown here is derived from an EMBL/GenBank/DDBJ whole genome shotgun (WGS) entry which is preliminary data.</text>
</comment>
<dbReference type="OrthoDB" id="7469880at2"/>
<reference evidence="1 2" key="1">
    <citation type="submission" date="2018-08" db="EMBL/GenBank/DDBJ databases">
        <title>Erythrobacter zhengii sp.nov., a bacterium isolated from deep-sea sediment.</title>
        <authorList>
            <person name="Fang C."/>
            <person name="Wu Y.-H."/>
            <person name="Sun C."/>
            <person name="Wang H."/>
            <person name="Cheng H."/>
            <person name="Meng F.-X."/>
            <person name="Wang C.-S."/>
            <person name="Xu X.-W."/>
        </authorList>
    </citation>
    <scope>NUCLEOTIDE SEQUENCE [LARGE SCALE GENOMIC DNA]</scope>
    <source>
        <strain evidence="1 2">V18</strain>
    </source>
</reference>
<evidence type="ECO:0000313" key="1">
    <source>
        <dbReference type="EMBL" id="RIV83922.1"/>
    </source>
</evidence>
<dbReference type="InterPro" id="IPR035437">
    <property type="entry name" value="SNase_OB-fold_sf"/>
</dbReference>
<organism evidence="1 2">
    <name type="scientific">Aurantiacibacter zhengii</name>
    <dbReference type="NCBI Taxonomy" id="2307003"/>
    <lineage>
        <taxon>Bacteria</taxon>
        <taxon>Pseudomonadati</taxon>
        <taxon>Pseudomonadota</taxon>
        <taxon>Alphaproteobacteria</taxon>
        <taxon>Sphingomonadales</taxon>
        <taxon>Erythrobacteraceae</taxon>
        <taxon>Aurantiacibacter</taxon>
    </lineage>
</organism>
<dbReference type="AlphaFoldDB" id="A0A418NP90"/>
<dbReference type="SUPFAM" id="SSF50199">
    <property type="entry name" value="Staphylococcal nuclease"/>
    <property type="match status" value="1"/>
</dbReference>
<accession>A0A418NP90</accession>
<keyword evidence="2" id="KW-1185">Reference proteome</keyword>
<dbReference type="Gene3D" id="2.40.50.90">
    <property type="match status" value="1"/>
</dbReference>
<gene>
    <name evidence="1" type="ORF">D2V07_15710</name>
</gene>
<dbReference type="EMBL" id="QXFL01000008">
    <property type="protein sequence ID" value="RIV83922.1"/>
    <property type="molecule type" value="Genomic_DNA"/>
</dbReference>
<protein>
    <submittedName>
        <fullName evidence="1">Thermonuclease family protein</fullName>
    </submittedName>
</protein>
<name>A0A418NP90_9SPHN</name>
<dbReference type="Proteomes" id="UP000286576">
    <property type="component" value="Unassembled WGS sequence"/>
</dbReference>
<sequence>MLALLFGAYILARHFDWGTGEWDAVERQFSVCGQGSSPACVVDGDTLRIGDRRIRLTGFDAPEMDGACDAERRLARVARDELAAWLNLGRFEMDGGTNPPRDDYGRELRAIRRGGEALADTMAERGLARRSGSARDWCA</sequence>
<evidence type="ECO:0000313" key="2">
    <source>
        <dbReference type="Proteomes" id="UP000286576"/>
    </source>
</evidence>